<evidence type="ECO:0000256" key="7">
    <source>
        <dbReference type="ARBA" id="ARBA00023242"/>
    </source>
</evidence>
<accession>A0A2S7YFQ1</accession>
<keyword evidence="4" id="KW-0238">DNA-binding</keyword>
<feature type="compositionally biased region" description="Basic and acidic residues" evidence="8">
    <location>
        <begin position="66"/>
        <end position="79"/>
    </location>
</feature>
<comment type="caution">
    <text evidence="10">The sequence shown here is derived from an EMBL/GenBank/DDBJ whole genome shotgun (WGS) entry which is preliminary data.</text>
</comment>
<protein>
    <recommendedName>
        <fullName evidence="9">BZIP domain-containing protein</fullName>
    </recommendedName>
</protein>
<dbReference type="OrthoDB" id="674948at2759"/>
<organism evidence="10 11">
    <name type="scientific">Beauveria bassiana</name>
    <name type="common">White muscardine disease fungus</name>
    <name type="synonym">Tritirachium shiotae</name>
    <dbReference type="NCBI Taxonomy" id="176275"/>
    <lineage>
        <taxon>Eukaryota</taxon>
        <taxon>Fungi</taxon>
        <taxon>Dikarya</taxon>
        <taxon>Ascomycota</taxon>
        <taxon>Pezizomycotina</taxon>
        <taxon>Sordariomycetes</taxon>
        <taxon>Hypocreomycetidae</taxon>
        <taxon>Hypocreales</taxon>
        <taxon>Cordycipitaceae</taxon>
        <taxon>Beauveria</taxon>
    </lineage>
</organism>
<evidence type="ECO:0000256" key="5">
    <source>
        <dbReference type="ARBA" id="ARBA00023163"/>
    </source>
</evidence>
<feature type="region of interest" description="Disordered" evidence="8">
    <location>
        <begin position="24"/>
        <end position="132"/>
    </location>
</feature>
<gene>
    <name evidence="10" type="ORF">BB8028_0005g02820</name>
</gene>
<dbReference type="GO" id="GO:0003677">
    <property type="term" value="F:DNA binding"/>
    <property type="evidence" value="ECO:0007669"/>
    <property type="project" value="UniProtKB-KW"/>
</dbReference>
<keyword evidence="6" id="KW-0834">Unfolded protein response</keyword>
<feature type="compositionally biased region" description="Basic and acidic residues" evidence="8">
    <location>
        <begin position="105"/>
        <end position="119"/>
    </location>
</feature>
<keyword evidence="3" id="KW-0805">Transcription regulation</keyword>
<evidence type="ECO:0000256" key="4">
    <source>
        <dbReference type="ARBA" id="ARBA00023125"/>
    </source>
</evidence>
<evidence type="ECO:0000256" key="3">
    <source>
        <dbReference type="ARBA" id="ARBA00023015"/>
    </source>
</evidence>
<dbReference type="InterPro" id="IPR046347">
    <property type="entry name" value="bZIP_sf"/>
</dbReference>
<evidence type="ECO:0000313" key="11">
    <source>
        <dbReference type="Proteomes" id="UP000237441"/>
    </source>
</evidence>
<evidence type="ECO:0000259" key="9">
    <source>
        <dbReference type="PROSITE" id="PS50217"/>
    </source>
</evidence>
<feature type="compositionally biased region" description="Polar residues" evidence="8">
    <location>
        <begin position="24"/>
        <end position="35"/>
    </location>
</feature>
<dbReference type="PANTHER" id="PTHR46714">
    <property type="entry name" value="TRANSCRIPTIONAL ACTIVATOR HAC1"/>
    <property type="match status" value="1"/>
</dbReference>
<feature type="region of interest" description="Disordered" evidence="8">
    <location>
        <begin position="227"/>
        <end position="253"/>
    </location>
</feature>
<comment type="similarity">
    <text evidence="2">Belongs to the bZIP family.</text>
</comment>
<dbReference type="SMART" id="SM00338">
    <property type="entry name" value="BRLZ"/>
    <property type="match status" value="1"/>
</dbReference>
<dbReference type="GO" id="GO:0000981">
    <property type="term" value="F:DNA-binding transcription factor activity, RNA polymerase II-specific"/>
    <property type="evidence" value="ECO:0007669"/>
    <property type="project" value="InterPro"/>
</dbReference>
<feature type="compositionally biased region" description="Low complexity" evidence="8">
    <location>
        <begin position="241"/>
        <end position="253"/>
    </location>
</feature>
<dbReference type="PROSITE" id="PS50217">
    <property type="entry name" value="BZIP"/>
    <property type="match status" value="1"/>
</dbReference>
<proteinExistence type="inferred from homology"/>
<dbReference type="GO" id="GO:0006986">
    <property type="term" value="P:response to unfolded protein"/>
    <property type="evidence" value="ECO:0007669"/>
    <property type="project" value="UniProtKB-KW"/>
</dbReference>
<name>A0A2S7YFQ1_BEABA</name>
<sequence>MALQQSQQVSPAESLLSAPSDNYTSLFAESSTPDHNLTMDPMEMMTPQSYACDRSDRLSPVAEDGTEIKTEDQDTNDKRPAKKRKSWGQVLPEPKTNLPPRKRAKTDDEKEQRRVERVLRNRRAAQSSRERKRLEVEALEQRNQELEALLINAQKTNLILAEELDRFRRDSGVVTRTSSPLDSLRDNQITLSPELFSSQDGHTADAKLANGLVDELLMTANPTVDPVALSPELGPKKEASIESATTEQTETTSPDLTQYPAEMLSDLQCHMSAEVPRPFQQSQTPMSPRLAWTLQLRMLLLSASAMISACQRPLTQIAISSKAGFSLLPTPQLLTTIIWLVTLPPASRINHSSSSTSTTFSATRQSTSPLTLWQRATMPLRTTASTSRSTTLRLKSLRKILSSSPSLARPLMDATMVALRLVSERGDDQVENLKRESSGTRDEACELTRCLSGANLPSKEVLLTLLWSLKMESQRIKNKGGSTTVDELASASKREPNQKYILKVAGLKQTRRRIGGVSKRYRLA</sequence>
<dbReference type="SUPFAM" id="SSF57959">
    <property type="entry name" value="Leucine zipper domain"/>
    <property type="match status" value="1"/>
</dbReference>
<dbReference type="AlphaFoldDB" id="A0A2S7YFQ1"/>
<dbReference type="GO" id="GO:0005634">
    <property type="term" value="C:nucleus"/>
    <property type="evidence" value="ECO:0007669"/>
    <property type="project" value="UniProtKB-SubCell"/>
</dbReference>
<dbReference type="InterPro" id="IPR044280">
    <property type="entry name" value="Hac1/HY5"/>
</dbReference>
<evidence type="ECO:0000256" key="8">
    <source>
        <dbReference type="SAM" id="MobiDB-lite"/>
    </source>
</evidence>
<evidence type="ECO:0000256" key="1">
    <source>
        <dbReference type="ARBA" id="ARBA00004123"/>
    </source>
</evidence>
<dbReference type="PANTHER" id="PTHR46714:SF6">
    <property type="entry name" value="TRANSCRIPTIONAL ACTIVATOR HAC1"/>
    <property type="match status" value="1"/>
</dbReference>
<dbReference type="Proteomes" id="UP000237441">
    <property type="component" value="Unassembled WGS sequence"/>
</dbReference>
<comment type="subcellular location">
    <subcellularLocation>
        <location evidence="1">Nucleus</location>
    </subcellularLocation>
</comment>
<evidence type="ECO:0000313" key="10">
    <source>
        <dbReference type="EMBL" id="PQK14753.1"/>
    </source>
</evidence>
<dbReference type="EMBL" id="JRHA01000005">
    <property type="protein sequence ID" value="PQK14753.1"/>
    <property type="molecule type" value="Genomic_DNA"/>
</dbReference>
<reference evidence="10 11" key="1">
    <citation type="submission" date="2016-07" db="EMBL/GenBank/DDBJ databases">
        <title>Comparative genomics of the entomopathogenic fungus Beauveria bassiana.</title>
        <authorList>
            <person name="Valero Jimenez C.A."/>
            <person name="Zwaan B.J."/>
            <person name="Van Kan J.A."/>
            <person name="Takken W."/>
            <person name="Debets A.J."/>
            <person name="Schoustra S.E."/>
            <person name="Koenraadt C.J."/>
        </authorList>
    </citation>
    <scope>NUCLEOTIDE SEQUENCE [LARGE SCALE GENOMIC DNA]</scope>
    <source>
        <strain evidence="10 11">ARSEF 8028</strain>
    </source>
</reference>
<dbReference type="GO" id="GO:0045944">
    <property type="term" value="P:positive regulation of transcription by RNA polymerase II"/>
    <property type="evidence" value="ECO:0007669"/>
    <property type="project" value="InterPro"/>
</dbReference>
<keyword evidence="5" id="KW-0804">Transcription</keyword>
<evidence type="ECO:0000256" key="6">
    <source>
        <dbReference type="ARBA" id="ARBA00023230"/>
    </source>
</evidence>
<feature type="domain" description="BZIP" evidence="9">
    <location>
        <begin position="111"/>
        <end position="168"/>
    </location>
</feature>
<dbReference type="Pfam" id="PF07716">
    <property type="entry name" value="bZIP_2"/>
    <property type="match status" value="1"/>
</dbReference>
<dbReference type="InterPro" id="IPR004827">
    <property type="entry name" value="bZIP"/>
</dbReference>
<evidence type="ECO:0000256" key="2">
    <source>
        <dbReference type="ARBA" id="ARBA00007163"/>
    </source>
</evidence>
<keyword evidence="7" id="KW-0539">Nucleus</keyword>